<dbReference type="RefSeq" id="WP_248413804.1">
    <property type="nucleotide sequence ID" value="NZ_JALPQF010000020.1"/>
</dbReference>
<protein>
    <submittedName>
        <fullName evidence="6">HAD family phosphatase</fullName>
    </submittedName>
</protein>
<dbReference type="InterPro" id="IPR023198">
    <property type="entry name" value="PGP-like_dom2"/>
</dbReference>
<dbReference type="NCBIfam" id="TIGR01509">
    <property type="entry name" value="HAD-SF-IA-v3"/>
    <property type="match status" value="1"/>
</dbReference>
<proteinExistence type="inferred from homology"/>
<sequence>MFKAALFDMDGVIVDSEPLHYKAYYQMFSDVNIEVPDDLYASFTGQSTLEICESLKSQFKLPLGAQTLVDIKRHHFKQLFNSDTSLHLLDGVLDLIKDYHSHGMTLVLASSASMANINRIFERFDLDRYFVAKISGADLKASKPHPEIFEKAAELSGHDAKDCFVIEDSTNGIAAAKAAGIYCIGYDSLHSEDQDYSKADLVVSDFKAIRYDALAKLLSTAS</sequence>
<dbReference type="Gene3D" id="3.40.50.1000">
    <property type="entry name" value="HAD superfamily/HAD-like"/>
    <property type="match status" value="1"/>
</dbReference>
<dbReference type="SFLD" id="SFLDS00003">
    <property type="entry name" value="Haloacid_Dehalogenase"/>
    <property type="match status" value="1"/>
</dbReference>
<dbReference type="SFLD" id="SFLDG01135">
    <property type="entry name" value="C1.5.6:_HAD__Beta-PGM__Phospha"/>
    <property type="match status" value="1"/>
</dbReference>
<dbReference type="Pfam" id="PF13419">
    <property type="entry name" value="HAD_2"/>
    <property type="match status" value="1"/>
</dbReference>
<dbReference type="PANTHER" id="PTHR46193">
    <property type="entry name" value="6-PHOSPHOGLUCONATE PHOSPHATASE"/>
    <property type="match status" value="1"/>
</dbReference>
<dbReference type="PANTHER" id="PTHR46193:SF18">
    <property type="entry name" value="HEXITOL PHOSPHATASE B"/>
    <property type="match status" value="1"/>
</dbReference>
<evidence type="ECO:0000256" key="5">
    <source>
        <dbReference type="ARBA" id="ARBA00023277"/>
    </source>
</evidence>
<comment type="caution">
    <text evidence="6">The sequence shown here is derived from an EMBL/GenBank/DDBJ whole genome shotgun (WGS) entry which is preliminary data.</text>
</comment>
<dbReference type="Proteomes" id="UP001203687">
    <property type="component" value="Unassembled WGS sequence"/>
</dbReference>
<evidence type="ECO:0000256" key="3">
    <source>
        <dbReference type="ARBA" id="ARBA00022723"/>
    </source>
</evidence>
<keyword evidence="5" id="KW-0119">Carbohydrate metabolism</keyword>
<dbReference type="InterPro" id="IPR041492">
    <property type="entry name" value="HAD_2"/>
</dbReference>
<dbReference type="InterPro" id="IPR023214">
    <property type="entry name" value="HAD_sf"/>
</dbReference>
<dbReference type="InterPro" id="IPR051600">
    <property type="entry name" value="Beta-PGM-like"/>
</dbReference>
<keyword evidence="7" id="KW-1185">Reference proteome</keyword>
<dbReference type="Gene3D" id="1.10.150.240">
    <property type="entry name" value="Putative phosphatase, domain 2"/>
    <property type="match status" value="1"/>
</dbReference>
<dbReference type="SFLD" id="SFLDG01129">
    <property type="entry name" value="C1.5:_HAD__Beta-PGM__Phosphata"/>
    <property type="match status" value="1"/>
</dbReference>
<evidence type="ECO:0000313" key="7">
    <source>
        <dbReference type="Proteomes" id="UP001203687"/>
    </source>
</evidence>
<organism evidence="6 7">
    <name type="scientific">Psychroserpens algicola</name>
    <dbReference type="NCBI Taxonomy" id="1719034"/>
    <lineage>
        <taxon>Bacteria</taxon>
        <taxon>Pseudomonadati</taxon>
        <taxon>Bacteroidota</taxon>
        <taxon>Flavobacteriia</taxon>
        <taxon>Flavobacteriales</taxon>
        <taxon>Flavobacteriaceae</taxon>
        <taxon>Psychroserpens</taxon>
    </lineage>
</organism>
<evidence type="ECO:0000313" key="6">
    <source>
        <dbReference type="EMBL" id="MCK8482071.1"/>
    </source>
</evidence>
<evidence type="ECO:0000256" key="1">
    <source>
        <dbReference type="ARBA" id="ARBA00001946"/>
    </source>
</evidence>
<comment type="cofactor">
    <cofactor evidence="1">
        <name>Mg(2+)</name>
        <dbReference type="ChEBI" id="CHEBI:18420"/>
    </cofactor>
</comment>
<evidence type="ECO:0000256" key="4">
    <source>
        <dbReference type="ARBA" id="ARBA00022842"/>
    </source>
</evidence>
<accession>A0ABT0HCJ4</accession>
<dbReference type="SUPFAM" id="SSF56784">
    <property type="entry name" value="HAD-like"/>
    <property type="match status" value="1"/>
</dbReference>
<gene>
    <name evidence="6" type="ORF">MUY34_15665</name>
</gene>
<dbReference type="InterPro" id="IPR036412">
    <property type="entry name" value="HAD-like_sf"/>
</dbReference>
<dbReference type="NCBIfam" id="TIGR01549">
    <property type="entry name" value="HAD-SF-IA-v1"/>
    <property type="match status" value="1"/>
</dbReference>
<keyword evidence="3" id="KW-0479">Metal-binding</keyword>
<dbReference type="InterPro" id="IPR006439">
    <property type="entry name" value="HAD-SF_hydro_IA"/>
</dbReference>
<keyword evidence="4" id="KW-0460">Magnesium</keyword>
<reference evidence="6" key="1">
    <citation type="submission" date="2022-04" db="EMBL/GenBank/DDBJ databases">
        <authorList>
            <person name="Ren T."/>
        </authorList>
    </citation>
    <scope>NUCLEOTIDE SEQUENCE</scope>
    <source>
        <strain evidence="6">F63249</strain>
    </source>
</reference>
<evidence type="ECO:0000256" key="2">
    <source>
        <dbReference type="ARBA" id="ARBA00006171"/>
    </source>
</evidence>
<dbReference type="EMBL" id="JALPQF010000020">
    <property type="protein sequence ID" value="MCK8482071.1"/>
    <property type="molecule type" value="Genomic_DNA"/>
</dbReference>
<comment type="similarity">
    <text evidence="2">Belongs to the HAD-like hydrolase superfamily. CbbY/CbbZ/Gph/YieH family.</text>
</comment>
<name>A0ABT0HCJ4_9FLAO</name>